<organism evidence="1 2">
    <name type="scientific">Diplocarpon rosae</name>
    <dbReference type="NCBI Taxonomy" id="946125"/>
    <lineage>
        <taxon>Eukaryota</taxon>
        <taxon>Fungi</taxon>
        <taxon>Dikarya</taxon>
        <taxon>Ascomycota</taxon>
        <taxon>Pezizomycotina</taxon>
        <taxon>Leotiomycetes</taxon>
        <taxon>Helotiales</taxon>
        <taxon>Drepanopezizaceae</taxon>
        <taxon>Diplocarpon</taxon>
    </lineage>
</organism>
<comment type="caution">
    <text evidence="1">The sequence shown here is derived from an EMBL/GenBank/DDBJ whole genome shotgun (WGS) entry which is preliminary data.</text>
</comment>
<sequence>MVSDKICALSNREFVKEEESGKRELPETYDRIGKVINRRQLSYLEYSLDRRTM</sequence>
<gene>
    <name evidence="1" type="ORF">QTJ16_000775</name>
</gene>
<dbReference type="Proteomes" id="UP001285354">
    <property type="component" value="Unassembled WGS sequence"/>
</dbReference>
<evidence type="ECO:0000313" key="2">
    <source>
        <dbReference type="Proteomes" id="UP001285354"/>
    </source>
</evidence>
<name>A0AAD9WFX8_9HELO</name>
<protein>
    <submittedName>
        <fullName evidence="1">Uncharacterized protein</fullName>
    </submittedName>
</protein>
<keyword evidence="2" id="KW-1185">Reference proteome</keyword>
<evidence type="ECO:0000313" key="1">
    <source>
        <dbReference type="EMBL" id="KAK2629955.1"/>
    </source>
</evidence>
<dbReference type="AlphaFoldDB" id="A0AAD9WFX8"/>
<dbReference type="EMBL" id="JAUBYV010000001">
    <property type="protein sequence ID" value="KAK2629955.1"/>
    <property type="molecule type" value="Genomic_DNA"/>
</dbReference>
<accession>A0AAD9WFX8</accession>
<reference evidence="1" key="1">
    <citation type="submission" date="2023-06" db="EMBL/GenBank/DDBJ databases">
        <title>Draft genome of Marssonina rosae.</title>
        <authorList>
            <person name="Cheng Q."/>
        </authorList>
    </citation>
    <scope>NUCLEOTIDE SEQUENCE</scope>
    <source>
        <strain evidence="1">R4</strain>
    </source>
</reference>
<proteinExistence type="predicted"/>